<name>A0ABQ9H316_9NEOP</name>
<dbReference type="EMBL" id="JARBHB010000007">
    <property type="protein sequence ID" value="KAJ8878688.1"/>
    <property type="molecule type" value="Genomic_DNA"/>
</dbReference>
<organism evidence="2 3">
    <name type="scientific">Dryococelus australis</name>
    <dbReference type="NCBI Taxonomy" id="614101"/>
    <lineage>
        <taxon>Eukaryota</taxon>
        <taxon>Metazoa</taxon>
        <taxon>Ecdysozoa</taxon>
        <taxon>Arthropoda</taxon>
        <taxon>Hexapoda</taxon>
        <taxon>Insecta</taxon>
        <taxon>Pterygota</taxon>
        <taxon>Neoptera</taxon>
        <taxon>Polyneoptera</taxon>
        <taxon>Phasmatodea</taxon>
        <taxon>Verophasmatodea</taxon>
        <taxon>Anareolatae</taxon>
        <taxon>Phasmatidae</taxon>
        <taxon>Eurycanthinae</taxon>
        <taxon>Dryococelus</taxon>
    </lineage>
</organism>
<protein>
    <submittedName>
        <fullName evidence="2">Uncharacterized protein</fullName>
    </submittedName>
</protein>
<gene>
    <name evidence="2" type="ORF">PR048_019273</name>
</gene>
<dbReference type="Proteomes" id="UP001159363">
    <property type="component" value="Chromosome 6"/>
</dbReference>
<feature type="region of interest" description="Disordered" evidence="1">
    <location>
        <begin position="403"/>
        <end position="436"/>
    </location>
</feature>
<feature type="region of interest" description="Disordered" evidence="1">
    <location>
        <begin position="314"/>
        <end position="336"/>
    </location>
</feature>
<comment type="caution">
    <text evidence="2">The sequence shown here is derived from an EMBL/GenBank/DDBJ whole genome shotgun (WGS) entry which is preliminary data.</text>
</comment>
<keyword evidence="3" id="KW-1185">Reference proteome</keyword>
<evidence type="ECO:0000313" key="3">
    <source>
        <dbReference type="Proteomes" id="UP001159363"/>
    </source>
</evidence>
<accession>A0ABQ9H316</accession>
<sequence length="544" mass="59333">MPERAKKCRSVGRSVRGGLKRKGYLEGARWPTEGMASAGMPRPKLREIVGGRTTRRRPLPDEWNAVRPPPPTSREGGGWHSRTSATTSCFRNSRQSALFFFRRVAICKPSLPPFSLGLYRLSFPPFPALARTYGGIEFFAWTRWRSEISPWNRPKHAYVIPSATSELKICRVGEHRGANPRPSDYKPATLPLSYGDRAYSTTACLHAKFTYRKRKNNTDLEKIQYNQYGRGKREIPEKTHRPASSSGTIRTCENSGVARRRDCTPTRARDPGVCSAGGAPRTLSAKEGECRGTSGFGGVAAISNGTCRLHPPPTPASRAPFSPRVHPGAARHDDGALLTEPGRSRLVKAVPFALAVDSLAPPFTPCPPPVEIPLPPPLNPHPAILSGDRGADGCRFLGRSSLEQGSSRSCPAAAQLPSGAPGKPVQVGRGKGRGKVPSRGTLLQLRVISKERRRLQVPRVEVPPTLIARVLLGQGKLLRCVSGWEEGLGGTVEPREEDIRYCPWGLGDPGQIYTRYLWGGIYPPVVDPPCGGALRLRTRIAGTR</sequence>
<reference evidence="2 3" key="1">
    <citation type="submission" date="2023-02" db="EMBL/GenBank/DDBJ databases">
        <title>LHISI_Scaffold_Assembly.</title>
        <authorList>
            <person name="Stuart O.P."/>
            <person name="Cleave R."/>
            <person name="Magrath M.J.L."/>
            <person name="Mikheyev A.S."/>
        </authorList>
    </citation>
    <scope>NUCLEOTIDE SEQUENCE [LARGE SCALE GENOMIC DNA]</scope>
    <source>
        <strain evidence="2">Daus_M_001</strain>
        <tissue evidence="2">Leg muscle</tissue>
    </source>
</reference>
<evidence type="ECO:0000313" key="2">
    <source>
        <dbReference type="EMBL" id="KAJ8878688.1"/>
    </source>
</evidence>
<proteinExistence type="predicted"/>
<feature type="region of interest" description="Disordered" evidence="1">
    <location>
        <begin position="50"/>
        <end position="85"/>
    </location>
</feature>
<evidence type="ECO:0000256" key="1">
    <source>
        <dbReference type="SAM" id="MobiDB-lite"/>
    </source>
</evidence>